<keyword evidence="2" id="KW-1185">Reference proteome</keyword>
<reference evidence="1" key="1">
    <citation type="submission" date="2019-04" db="EMBL/GenBank/DDBJ databases">
        <title>Microbes associate with the intestines of laboratory mice.</title>
        <authorList>
            <person name="Navarre W."/>
            <person name="Wong E."/>
            <person name="Huang K.C."/>
            <person name="Tropini C."/>
            <person name="Ng K."/>
            <person name="Yu B."/>
        </authorList>
    </citation>
    <scope>NUCLEOTIDE SEQUENCE</scope>
    <source>
        <strain evidence="1">NM86_A22</strain>
    </source>
</reference>
<gene>
    <name evidence="1" type="ORF">E5990_07200</name>
</gene>
<comment type="caution">
    <text evidence="1">The sequence shown here is derived from an EMBL/GenBank/DDBJ whole genome shotgun (WGS) entry which is preliminary data.</text>
</comment>
<name>A0AC61S4X2_9BACT</name>
<dbReference type="EMBL" id="SSTG01000084">
    <property type="protein sequence ID" value="THG48712.1"/>
    <property type="molecule type" value="Genomic_DNA"/>
</dbReference>
<dbReference type="Proteomes" id="UP000305401">
    <property type="component" value="Unassembled WGS sequence"/>
</dbReference>
<evidence type="ECO:0000313" key="2">
    <source>
        <dbReference type="Proteomes" id="UP000305401"/>
    </source>
</evidence>
<sequence>MNKKTIKPENALSRLADLCARSEQCSYEVSEKLKKWGISTTDSSRILKTLKEGRYIDDFRYAAAYAADKLRFSGWGKRKIALMLRAKRIPAEHIQHVISNIDPDEYLQQAVTLLKSRCHGTSILKSREETIKIVRFGMQRGFEYDILVKAIKAIEKHAQDS</sequence>
<evidence type="ECO:0000313" key="1">
    <source>
        <dbReference type="EMBL" id="THG48712.1"/>
    </source>
</evidence>
<proteinExistence type="predicted"/>
<accession>A0AC61S4X2</accession>
<protein>
    <submittedName>
        <fullName evidence="1">RecX family transcriptional regulator</fullName>
    </submittedName>
</protein>
<organism evidence="1 2">
    <name type="scientific">Muribaculum caecicola</name>
    <dbReference type="NCBI Taxonomy" id="3038144"/>
    <lineage>
        <taxon>Bacteria</taxon>
        <taxon>Pseudomonadati</taxon>
        <taxon>Bacteroidota</taxon>
        <taxon>Bacteroidia</taxon>
        <taxon>Bacteroidales</taxon>
        <taxon>Muribaculaceae</taxon>
        <taxon>Muribaculum</taxon>
    </lineage>
</organism>